<dbReference type="Pfam" id="PF00512">
    <property type="entry name" value="HisKA"/>
    <property type="match status" value="1"/>
</dbReference>
<dbReference type="SMART" id="SM00388">
    <property type="entry name" value="HisKA"/>
    <property type="match status" value="1"/>
</dbReference>
<keyword evidence="2" id="KW-0808">Transferase</keyword>
<proteinExistence type="predicted"/>
<dbReference type="SMART" id="SM00387">
    <property type="entry name" value="HATPase_c"/>
    <property type="match status" value="1"/>
</dbReference>
<dbReference type="PANTHER" id="PTHR43065">
    <property type="entry name" value="SENSOR HISTIDINE KINASE"/>
    <property type="match status" value="1"/>
</dbReference>
<evidence type="ECO:0000256" key="5">
    <source>
        <dbReference type="ARBA" id="ARBA00022840"/>
    </source>
</evidence>
<dbReference type="InterPro" id="IPR036890">
    <property type="entry name" value="HATPase_C_sf"/>
</dbReference>
<evidence type="ECO:0000259" key="8">
    <source>
        <dbReference type="PROSITE" id="PS50109"/>
    </source>
</evidence>
<keyword evidence="1" id="KW-0597">Phosphoprotein</keyword>
<keyword evidence="4" id="KW-0418">Kinase</keyword>
<evidence type="ECO:0000256" key="1">
    <source>
        <dbReference type="ARBA" id="ARBA00022553"/>
    </source>
</evidence>
<dbReference type="GO" id="GO:0000155">
    <property type="term" value="F:phosphorelay sensor kinase activity"/>
    <property type="evidence" value="ECO:0007669"/>
    <property type="project" value="InterPro"/>
</dbReference>
<dbReference type="SUPFAM" id="SSF55874">
    <property type="entry name" value="ATPase domain of HSP90 chaperone/DNA topoisomerase II/histidine kinase"/>
    <property type="match status" value="1"/>
</dbReference>
<dbReference type="CDD" id="cd00075">
    <property type="entry name" value="HATPase"/>
    <property type="match status" value="1"/>
</dbReference>
<evidence type="ECO:0000256" key="6">
    <source>
        <dbReference type="ARBA" id="ARBA00023012"/>
    </source>
</evidence>
<name>A0A0F9VHV1_9ZZZZ</name>
<dbReference type="CDD" id="cd00082">
    <property type="entry name" value="HisKA"/>
    <property type="match status" value="1"/>
</dbReference>
<dbReference type="Pfam" id="PF02518">
    <property type="entry name" value="HATPase_c"/>
    <property type="match status" value="1"/>
</dbReference>
<keyword evidence="3" id="KW-0547">Nucleotide-binding</keyword>
<organism evidence="9">
    <name type="scientific">marine sediment metagenome</name>
    <dbReference type="NCBI Taxonomy" id="412755"/>
    <lineage>
        <taxon>unclassified sequences</taxon>
        <taxon>metagenomes</taxon>
        <taxon>ecological metagenomes</taxon>
    </lineage>
</organism>
<evidence type="ECO:0000256" key="3">
    <source>
        <dbReference type="ARBA" id="ARBA00022741"/>
    </source>
</evidence>
<dbReference type="Gene3D" id="3.30.565.10">
    <property type="entry name" value="Histidine kinase-like ATPase, C-terminal domain"/>
    <property type="match status" value="1"/>
</dbReference>
<reference evidence="9" key="1">
    <citation type="journal article" date="2015" name="Nature">
        <title>Complex archaea that bridge the gap between prokaryotes and eukaryotes.</title>
        <authorList>
            <person name="Spang A."/>
            <person name="Saw J.H."/>
            <person name="Jorgensen S.L."/>
            <person name="Zaremba-Niedzwiedzka K."/>
            <person name="Martijn J."/>
            <person name="Lind A.E."/>
            <person name="van Eijk R."/>
            <person name="Schleper C."/>
            <person name="Guy L."/>
            <person name="Ettema T.J."/>
        </authorList>
    </citation>
    <scope>NUCLEOTIDE SEQUENCE</scope>
</reference>
<gene>
    <name evidence="9" type="ORF">LCGC14_0095680</name>
</gene>
<dbReference type="PROSITE" id="PS50109">
    <property type="entry name" value="HIS_KIN"/>
    <property type="match status" value="1"/>
</dbReference>
<dbReference type="EMBL" id="LAZR01000026">
    <property type="protein sequence ID" value="KKO03640.1"/>
    <property type="molecule type" value="Genomic_DNA"/>
</dbReference>
<dbReference type="InterPro" id="IPR003594">
    <property type="entry name" value="HATPase_dom"/>
</dbReference>
<accession>A0A0F9VHV1</accession>
<keyword evidence="5" id="KW-0067">ATP-binding</keyword>
<evidence type="ECO:0000313" key="9">
    <source>
        <dbReference type="EMBL" id="KKO03640.1"/>
    </source>
</evidence>
<evidence type="ECO:0000256" key="7">
    <source>
        <dbReference type="SAM" id="Coils"/>
    </source>
</evidence>
<dbReference type="InterPro" id="IPR003661">
    <property type="entry name" value="HisK_dim/P_dom"/>
</dbReference>
<evidence type="ECO:0000256" key="2">
    <source>
        <dbReference type="ARBA" id="ARBA00022679"/>
    </source>
</evidence>
<dbReference type="SUPFAM" id="SSF47384">
    <property type="entry name" value="Homodimeric domain of signal transducing histidine kinase"/>
    <property type="match status" value="1"/>
</dbReference>
<dbReference type="PANTHER" id="PTHR43065:SF46">
    <property type="entry name" value="C4-DICARBOXYLATE TRANSPORT SENSOR PROTEIN DCTB"/>
    <property type="match status" value="1"/>
</dbReference>
<keyword evidence="6" id="KW-0902">Two-component regulatory system</keyword>
<evidence type="ECO:0000256" key="4">
    <source>
        <dbReference type="ARBA" id="ARBA00022777"/>
    </source>
</evidence>
<dbReference type="GO" id="GO:0005524">
    <property type="term" value="F:ATP binding"/>
    <property type="evidence" value="ECO:0007669"/>
    <property type="project" value="UniProtKB-KW"/>
</dbReference>
<feature type="coiled-coil region" evidence="7">
    <location>
        <begin position="8"/>
        <end position="35"/>
    </location>
</feature>
<dbReference type="InterPro" id="IPR004358">
    <property type="entry name" value="Sig_transdc_His_kin-like_C"/>
</dbReference>
<dbReference type="PRINTS" id="PR00344">
    <property type="entry name" value="BCTRLSENSOR"/>
</dbReference>
<comment type="caution">
    <text evidence="9">The sequence shown here is derived from an EMBL/GenBank/DDBJ whole genome shotgun (WGS) entry which is preliminary data.</text>
</comment>
<sequence length="254" mass="27466">MNQAIGLSTGHEDALAKLAQEVKELREHLRRSQRMASIGTMTAMMVHEFNNILTPIITYAEMARHNPDLTDKAIDKAARGGERAQTVCRALLGLCRGDEVQRVEANVAELVSLTVEAIARHPNKDGIDLPIAIPADLTLSTRPVELQQVLLNLILNARRAVLAERGSGRIAIDAHQEDGSCVLRVCDNGVGIESDDLARIFEPFFSTADRTDKDAGFGLGLTVCREIVQSLGGTITVDSTVGEGTTFTLTLPTQ</sequence>
<protein>
    <recommendedName>
        <fullName evidence="8">Histidine kinase domain-containing protein</fullName>
    </recommendedName>
</protein>
<feature type="domain" description="Histidine kinase" evidence="8">
    <location>
        <begin position="44"/>
        <end position="254"/>
    </location>
</feature>
<dbReference type="InterPro" id="IPR036097">
    <property type="entry name" value="HisK_dim/P_sf"/>
</dbReference>
<keyword evidence="7" id="KW-0175">Coiled coil</keyword>
<dbReference type="Gene3D" id="1.10.287.130">
    <property type="match status" value="1"/>
</dbReference>
<dbReference type="InterPro" id="IPR005467">
    <property type="entry name" value="His_kinase_dom"/>
</dbReference>
<dbReference type="AlphaFoldDB" id="A0A0F9VHV1"/>